<keyword evidence="3" id="KW-1185">Reference proteome</keyword>
<evidence type="ECO:0000313" key="3">
    <source>
        <dbReference type="Proteomes" id="UP000319103"/>
    </source>
</evidence>
<dbReference type="Proteomes" id="UP000319103">
    <property type="component" value="Unassembled WGS sequence"/>
</dbReference>
<feature type="transmembrane region" description="Helical" evidence="1">
    <location>
        <begin position="56"/>
        <end position="74"/>
    </location>
</feature>
<keyword evidence="1" id="KW-1133">Transmembrane helix</keyword>
<accession>A0A540WAZ6</accession>
<feature type="transmembrane region" description="Helical" evidence="1">
    <location>
        <begin position="80"/>
        <end position="102"/>
    </location>
</feature>
<feature type="transmembrane region" description="Helical" evidence="1">
    <location>
        <begin position="25"/>
        <end position="44"/>
    </location>
</feature>
<evidence type="ECO:0000313" key="2">
    <source>
        <dbReference type="EMBL" id="TQF06183.1"/>
    </source>
</evidence>
<dbReference type="AlphaFoldDB" id="A0A540WAZ6"/>
<feature type="transmembrane region" description="Helical" evidence="1">
    <location>
        <begin position="109"/>
        <end position="125"/>
    </location>
</feature>
<proteinExistence type="predicted"/>
<dbReference type="RefSeq" id="WP_141636628.1">
    <property type="nucleotide sequence ID" value="NZ_VIGB01000003.1"/>
</dbReference>
<evidence type="ECO:0000256" key="1">
    <source>
        <dbReference type="SAM" id="Phobius"/>
    </source>
</evidence>
<organism evidence="2 3">
    <name type="scientific">Kitasatospora acidiphila</name>
    <dbReference type="NCBI Taxonomy" id="2567942"/>
    <lineage>
        <taxon>Bacteria</taxon>
        <taxon>Bacillati</taxon>
        <taxon>Actinomycetota</taxon>
        <taxon>Actinomycetes</taxon>
        <taxon>Kitasatosporales</taxon>
        <taxon>Streptomycetaceae</taxon>
        <taxon>Kitasatospora</taxon>
    </lineage>
</organism>
<keyword evidence="1" id="KW-0472">Membrane</keyword>
<comment type="caution">
    <text evidence="2">The sequence shown here is derived from an EMBL/GenBank/DDBJ whole genome shotgun (WGS) entry which is preliminary data.</text>
</comment>
<protein>
    <submittedName>
        <fullName evidence="2">Uncharacterized protein</fullName>
    </submittedName>
</protein>
<name>A0A540WAZ6_9ACTN</name>
<gene>
    <name evidence="2" type="ORF">E6W39_33135</name>
</gene>
<reference evidence="2 3" key="1">
    <citation type="submission" date="2019-06" db="EMBL/GenBank/DDBJ databases">
        <title>Description of Kitasatospora acidophila sp. nov. isolated from pine grove soil, and reclassification of Streptomyces novaecaesareae to Kitasatospora novaeceasareae comb. nov.</title>
        <authorList>
            <person name="Kim M.J."/>
        </authorList>
    </citation>
    <scope>NUCLEOTIDE SEQUENCE [LARGE SCALE GENOMIC DNA]</scope>
    <source>
        <strain evidence="2 3">MMS16-CNU292</strain>
    </source>
</reference>
<keyword evidence="1" id="KW-0812">Transmembrane</keyword>
<dbReference type="EMBL" id="VIGB01000003">
    <property type="protein sequence ID" value="TQF06183.1"/>
    <property type="molecule type" value="Genomic_DNA"/>
</dbReference>
<sequence length="137" mass="13961">MSSPTRGSGAPTGGAPAWPTVVTRVAPSLLVGAYLLLMVFLVLLSLDTRAQLTNVNLVLPVLVSGLLGLVTNPQTPTHPWLWVLMAGAALVAGVVAGVEMLLYPAHSGAMPALIAAVAALGALFVDTTSNTHPTSRS</sequence>